<feature type="transmembrane region" description="Helical" evidence="7">
    <location>
        <begin position="381"/>
        <end position="402"/>
    </location>
</feature>
<feature type="transmembrane region" description="Helical" evidence="7">
    <location>
        <begin position="490"/>
        <end position="509"/>
    </location>
</feature>
<organism evidence="8">
    <name type="scientific">Odontella aurita</name>
    <dbReference type="NCBI Taxonomy" id="265563"/>
    <lineage>
        <taxon>Eukaryota</taxon>
        <taxon>Sar</taxon>
        <taxon>Stramenopiles</taxon>
        <taxon>Ochrophyta</taxon>
        <taxon>Bacillariophyta</taxon>
        <taxon>Mediophyceae</taxon>
        <taxon>Biddulphiophycidae</taxon>
        <taxon>Eupodiscales</taxon>
        <taxon>Odontellaceae</taxon>
        <taxon>Odontella</taxon>
    </lineage>
</organism>
<feature type="transmembrane region" description="Helical" evidence="7">
    <location>
        <begin position="423"/>
        <end position="443"/>
    </location>
</feature>
<proteinExistence type="inferred from homology"/>
<feature type="transmembrane region" description="Helical" evidence="7">
    <location>
        <begin position="458"/>
        <end position="478"/>
    </location>
</feature>
<evidence type="ECO:0000256" key="6">
    <source>
        <dbReference type="SAM" id="MobiDB-lite"/>
    </source>
</evidence>
<evidence type="ECO:0000256" key="4">
    <source>
        <dbReference type="ARBA" id="ARBA00022989"/>
    </source>
</evidence>
<dbReference type="EMBL" id="HBKQ01004099">
    <property type="protein sequence ID" value="CAE2206361.1"/>
    <property type="molecule type" value="Transcribed_RNA"/>
</dbReference>
<accession>A0A7S4HQK2</accession>
<comment type="subcellular location">
    <subcellularLocation>
        <location evidence="1">Membrane</location>
        <topology evidence="1">Multi-pass membrane protein</topology>
    </subcellularLocation>
</comment>
<dbReference type="GO" id="GO:0015144">
    <property type="term" value="F:carbohydrate transmembrane transporter activity"/>
    <property type="evidence" value="ECO:0007669"/>
    <property type="project" value="InterPro"/>
</dbReference>
<evidence type="ECO:0000256" key="2">
    <source>
        <dbReference type="ARBA" id="ARBA00005731"/>
    </source>
</evidence>
<dbReference type="Pfam" id="PF07857">
    <property type="entry name" value="TMEM144"/>
    <property type="match status" value="2"/>
</dbReference>
<feature type="transmembrane region" description="Helical" evidence="7">
    <location>
        <begin position="128"/>
        <end position="148"/>
    </location>
</feature>
<evidence type="ECO:0000256" key="5">
    <source>
        <dbReference type="ARBA" id="ARBA00023136"/>
    </source>
</evidence>
<protein>
    <recommendedName>
        <fullName evidence="9">EamA domain-containing protein</fullName>
    </recommendedName>
</protein>
<dbReference type="GO" id="GO:0016020">
    <property type="term" value="C:membrane"/>
    <property type="evidence" value="ECO:0007669"/>
    <property type="project" value="UniProtKB-SubCell"/>
</dbReference>
<feature type="compositionally biased region" description="Low complexity" evidence="6">
    <location>
        <begin position="211"/>
        <end position="223"/>
    </location>
</feature>
<dbReference type="PANTHER" id="PTHR16119">
    <property type="entry name" value="TRANSMEMBRANE PROTEIN 144"/>
    <property type="match status" value="1"/>
</dbReference>
<dbReference type="InterPro" id="IPR012435">
    <property type="entry name" value="TMEM144"/>
</dbReference>
<dbReference type="AlphaFoldDB" id="A0A7S4HQK2"/>
<evidence type="ECO:0000256" key="7">
    <source>
        <dbReference type="SAM" id="Phobius"/>
    </source>
</evidence>
<gene>
    <name evidence="8" type="ORF">OAUR00152_LOCUS2797</name>
</gene>
<evidence type="ECO:0000256" key="1">
    <source>
        <dbReference type="ARBA" id="ARBA00004141"/>
    </source>
</evidence>
<keyword evidence="4 7" id="KW-1133">Transmembrane helix</keyword>
<evidence type="ECO:0000256" key="3">
    <source>
        <dbReference type="ARBA" id="ARBA00022692"/>
    </source>
</evidence>
<feature type="transmembrane region" description="Helical" evidence="7">
    <location>
        <begin position="96"/>
        <end position="121"/>
    </location>
</feature>
<comment type="similarity">
    <text evidence="2">Belongs to the TMEM144 family.</text>
</comment>
<feature type="transmembrane region" description="Helical" evidence="7">
    <location>
        <begin position="73"/>
        <end position="90"/>
    </location>
</feature>
<feature type="transmembrane region" description="Helical" evidence="7">
    <location>
        <begin position="49"/>
        <end position="66"/>
    </location>
</feature>
<evidence type="ECO:0000313" key="8">
    <source>
        <dbReference type="EMBL" id="CAE2206361.1"/>
    </source>
</evidence>
<evidence type="ECO:0008006" key="9">
    <source>
        <dbReference type="Google" id="ProtNLM"/>
    </source>
</evidence>
<dbReference type="InterPro" id="IPR010651">
    <property type="entry name" value="Sugar_transport"/>
</dbReference>
<feature type="region of interest" description="Disordered" evidence="6">
    <location>
        <begin position="211"/>
        <end position="237"/>
    </location>
</feature>
<sequence length="519" mass="55238">MFEALQCAGPTCGYVAAAVSCLSFGSFAVPMKGRAAHSVDVDPLVFQSYKTAMAFLTSFSVLFLGVDRLRFSPWGLVSGLFWVPGGAMHICGVRTAGLAVSHGLASSLIVMVSFTWGIFVFHERVKSLAGAMFAIFLMICGISGMSYFSAPPSSSKLVATEGSKNAPRAIFCIPRGCFGGRVLTYVEQQGGHIKRGQKDASESRLKILDSSESLESQASSQSGEQEEVELSSGNGRNMVWISQDNSQHSTAEKECDFEHIPLVLSSIKKSENPGILNARNPRSEINAESGEIVHGRSHTVEEGVGDAFEYVKGLKPLSMGSTKTPRGGAHAIVSGIAYYLNTRYGIDWTVRQTGLAVSACGAIWGGSIMAPLHYAGEEAQGLGFVFSFAVGALVVNALLWVFRYLYLYRISGSATTAYQSLPCFHLSVMAVPGGLSGFLWSIGNMASMISVSHLGEGVGYSMTQSAMLVSGLWAIFYLGEISSGAAIRGWLASACLTISGILLLSYNHMPPPAPVMLKG</sequence>
<reference evidence="8" key="1">
    <citation type="submission" date="2021-01" db="EMBL/GenBank/DDBJ databases">
        <authorList>
            <person name="Corre E."/>
            <person name="Pelletier E."/>
            <person name="Niang G."/>
            <person name="Scheremetjew M."/>
            <person name="Finn R."/>
            <person name="Kale V."/>
            <person name="Holt S."/>
            <person name="Cochrane G."/>
            <person name="Meng A."/>
            <person name="Brown T."/>
            <person name="Cohen L."/>
        </authorList>
    </citation>
    <scope>NUCLEOTIDE SEQUENCE</scope>
    <source>
        <strain evidence="8">Isolate 1302-5</strain>
    </source>
</reference>
<keyword evidence="3 7" id="KW-0812">Transmembrane</keyword>
<keyword evidence="5 7" id="KW-0472">Membrane</keyword>
<feature type="transmembrane region" description="Helical" evidence="7">
    <location>
        <begin position="12"/>
        <end position="29"/>
    </location>
</feature>
<dbReference type="PANTHER" id="PTHR16119:SF17">
    <property type="entry name" value="TRANSMEMBRANE PROTEIN 144"/>
    <property type="match status" value="1"/>
</dbReference>
<name>A0A7S4HQK2_9STRA</name>